<dbReference type="Proteomes" id="UP000030106">
    <property type="component" value="Unassembled WGS sequence"/>
</dbReference>
<dbReference type="InterPro" id="IPR026243">
    <property type="entry name" value="HAUS1"/>
</dbReference>
<keyword evidence="8" id="KW-0206">Cytoskeleton</keyword>
<dbReference type="AlphaFoldDB" id="A0A0A2V8A8"/>
<proteinExistence type="inferred from homology"/>
<evidence type="ECO:0000313" key="12">
    <source>
        <dbReference type="Proteomes" id="UP000030106"/>
    </source>
</evidence>
<evidence type="ECO:0000256" key="2">
    <source>
        <dbReference type="ARBA" id="ARBA00005479"/>
    </source>
</evidence>
<dbReference type="Pfam" id="PF25762">
    <property type="entry name" value="HAUS1"/>
    <property type="match status" value="1"/>
</dbReference>
<reference evidence="11 12" key="1">
    <citation type="submission" date="2012-10" db="EMBL/GenBank/DDBJ databases">
        <title>Genome sequencing and analysis of entomopathogenic fungi Beauveria bassiana D1-5.</title>
        <authorList>
            <person name="Li Q."/>
            <person name="Wang L."/>
            <person name="Zhang Z."/>
            <person name="Wang Q."/>
            <person name="Ren J."/>
            <person name="Wang M."/>
            <person name="Xu W."/>
            <person name="Wang J."/>
            <person name="Lu Y."/>
            <person name="Du Q."/>
            <person name="Sun Z."/>
        </authorList>
    </citation>
    <scope>NUCLEOTIDE SEQUENCE [LARGE SCALE GENOMIC DNA]</scope>
    <source>
        <strain evidence="11 12">D1-5</strain>
    </source>
</reference>
<comment type="caution">
    <text evidence="11">The sequence shown here is derived from an EMBL/GenBank/DDBJ whole genome shotgun (WGS) entry which is preliminary data.</text>
</comment>
<evidence type="ECO:0000256" key="6">
    <source>
        <dbReference type="ARBA" id="ARBA00022776"/>
    </source>
</evidence>
<dbReference type="EMBL" id="ANFO01001463">
    <property type="protein sequence ID" value="KGQ02572.1"/>
    <property type="molecule type" value="Genomic_DNA"/>
</dbReference>
<sequence>MAHLRDSLEAGAPASMFSPSVARIAAIEARDWSFVDCWVASQFPGRQPPPFERNADTLKTLLALISFKDTASEEARLLARIDRDALGSLSRSQDSEATARPVTMAAMRDLLLNIIEQELSKEGSIALHSMSSMAVSAKVTLPEPEQLGAAILDTQSAIFETEQMTFRAEALERHIHSEIVRTNSLLNTIHDDICNLPEGLGKRNLEMQRTVKAMTAQLPEYERKMATLKASAASSDLTVHGIIQEEQDYLALLEERKLLEKRISIFRRLPSDPKLARNELNAYRKELQGITSRRDAAFQGLVERETPVKRR</sequence>
<name>A0A0A2V8A8_BEABA</name>
<dbReference type="GO" id="GO:0051225">
    <property type="term" value="P:spindle assembly"/>
    <property type="evidence" value="ECO:0007669"/>
    <property type="project" value="InterPro"/>
</dbReference>
<dbReference type="GO" id="GO:0005829">
    <property type="term" value="C:cytosol"/>
    <property type="evidence" value="ECO:0007669"/>
    <property type="project" value="TreeGrafter"/>
</dbReference>
<dbReference type="OrthoDB" id="5372507at2759"/>
<evidence type="ECO:0000256" key="10">
    <source>
        <dbReference type="SAM" id="Coils"/>
    </source>
</evidence>
<evidence type="ECO:0000256" key="3">
    <source>
        <dbReference type="ARBA" id="ARBA00022490"/>
    </source>
</evidence>
<keyword evidence="6" id="KW-0498">Mitosis</keyword>
<evidence type="ECO:0000256" key="1">
    <source>
        <dbReference type="ARBA" id="ARBA00004186"/>
    </source>
</evidence>
<dbReference type="HOGENOM" id="CLU_068908_0_0_1"/>
<dbReference type="GO" id="GO:0005874">
    <property type="term" value="C:microtubule"/>
    <property type="evidence" value="ECO:0007669"/>
    <property type="project" value="UniProtKB-KW"/>
</dbReference>
<keyword evidence="3" id="KW-0963">Cytoplasm</keyword>
<evidence type="ECO:0000256" key="7">
    <source>
        <dbReference type="ARBA" id="ARBA00023054"/>
    </source>
</evidence>
<protein>
    <recommendedName>
        <fullName evidence="13">HAUS augmin-like complex subunit 1</fullName>
    </recommendedName>
</protein>
<feature type="coiled-coil region" evidence="10">
    <location>
        <begin position="211"/>
        <end position="262"/>
    </location>
</feature>
<keyword evidence="5" id="KW-0493">Microtubule</keyword>
<keyword evidence="4" id="KW-0132">Cell division</keyword>
<evidence type="ECO:0000256" key="4">
    <source>
        <dbReference type="ARBA" id="ARBA00022618"/>
    </source>
</evidence>
<dbReference type="PANTHER" id="PTHR31570">
    <property type="entry name" value="HAUS AUGMIN-LIKE COMPLEX SUBUNIT 1"/>
    <property type="match status" value="1"/>
</dbReference>
<evidence type="ECO:0000256" key="9">
    <source>
        <dbReference type="ARBA" id="ARBA00023306"/>
    </source>
</evidence>
<accession>A0A0A2V8A8</accession>
<evidence type="ECO:0000256" key="8">
    <source>
        <dbReference type="ARBA" id="ARBA00023212"/>
    </source>
</evidence>
<evidence type="ECO:0000313" key="11">
    <source>
        <dbReference type="EMBL" id="KGQ02572.1"/>
    </source>
</evidence>
<dbReference type="GO" id="GO:0051301">
    <property type="term" value="P:cell division"/>
    <property type="evidence" value="ECO:0007669"/>
    <property type="project" value="UniProtKB-KW"/>
</dbReference>
<keyword evidence="7 10" id="KW-0175">Coiled coil</keyword>
<evidence type="ECO:0000256" key="5">
    <source>
        <dbReference type="ARBA" id="ARBA00022701"/>
    </source>
</evidence>
<gene>
    <name evidence="11" type="ORF">BBAD15_g12211</name>
</gene>
<organism evidence="11 12">
    <name type="scientific">Beauveria bassiana D1-5</name>
    <dbReference type="NCBI Taxonomy" id="1245745"/>
    <lineage>
        <taxon>Eukaryota</taxon>
        <taxon>Fungi</taxon>
        <taxon>Dikarya</taxon>
        <taxon>Ascomycota</taxon>
        <taxon>Pezizomycotina</taxon>
        <taxon>Sordariomycetes</taxon>
        <taxon>Hypocreomycetidae</taxon>
        <taxon>Hypocreales</taxon>
        <taxon>Cordycipitaceae</taxon>
        <taxon>Beauveria</taxon>
    </lineage>
</organism>
<dbReference type="GO" id="GO:0005819">
    <property type="term" value="C:spindle"/>
    <property type="evidence" value="ECO:0007669"/>
    <property type="project" value="UniProtKB-SubCell"/>
</dbReference>
<dbReference type="PANTHER" id="PTHR31570:SF1">
    <property type="entry name" value="HAUS AUGMIN-LIKE COMPLEX SUBUNIT 1"/>
    <property type="match status" value="1"/>
</dbReference>
<dbReference type="eggNOG" id="ENOG502S1U0">
    <property type="taxonomic scope" value="Eukaryota"/>
</dbReference>
<comment type="similarity">
    <text evidence="2">Belongs to the HAUS1 family.</text>
</comment>
<dbReference type="GO" id="GO:0070652">
    <property type="term" value="C:HAUS complex"/>
    <property type="evidence" value="ECO:0007669"/>
    <property type="project" value="InterPro"/>
</dbReference>
<keyword evidence="9" id="KW-0131">Cell cycle</keyword>
<comment type="subcellular location">
    <subcellularLocation>
        <location evidence="1">Cytoplasm</location>
        <location evidence="1">Cytoskeleton</location>
        <location evidence="1">Spindle</location>
    </subcellularLocation>
</comment>
<evidence type="ECO:0008006" key="13">
    <source>
        <dbReference type="Google" id="ProtNLM"/>
    </source>
</evidence>